<dbReference type="AlphaFoldDB" id="A0AAD7JRG3"/>
<reference evidence="2" key="1">
    <citation type="submission" date="2023-03" db="EMBL/GenBank/DDBJ databases">
        <title>Massive genome expansion in bonnet fungi (Mycena s.s.) driven by repeated elements and novel gene families across ecological guilds.</title>
        <authorList>
            <consortium name="Lawrence Berkeley National Laboratory"/>
            <person name="Harder C.B."/>
            <person name="Miyauchi S."/>
            <person name="Viragh M."/>
            <person name="Kuo A."/>
            <person name="Thoen E."/>
            <person name="Andreopoulos B."/>
            <person name="Lu D."/>
            <person name="Skrede I."/>
            <person name="Drula E."/>
            <person name="Henrissat B."/>
            <person name="Morin E."/>
            <person name="Kohler A."/>
            <person name="Barry K."/>
            <person name="LaButti K."/>
            <person name="Morin E."/>
            <person name="Salamov A."/>
            <person name="Lipzen A."/>
            <person name="Mereny Z."/>
            <person name="Hegedus B."/>
            <person name="Baldrian P."/>
            <person name="Stursova M."/>
            <person name="Weitz H."/>
            <person name="Taylor A."/>
            <person name="Grigoriev I.V."/>
            <person name="Nagy L.G."/>
            <person name="Martin F."/>
            <person name="Kauserud H."/>
        </authorList>
    </citation>
    <scope>NUCLEOTIDE SEQUENCE</scope>
    <source>
        <strain evidence="2">CBHHK188m</strain>
    </source>
</reference>
<dbReference type="EMBL" id="JARJLG010000029">
    <property type="protein sequence ID" value="KAJ7767961.1"/>
    <property type="molecule type" value="Genomic_DNA"/>
</dbReference>
<evidence type="ECO:0000259" key="1">
    <source>
        <dbReference type="Pfam" id="PF12697"/>
    </source>
</evidence>
<dbReference type="SUPFAM" id="SSF53474">
    <property type="entry name" value="alpha/beta-Hydrolases"/>
    <property type="match status" value="1"/>
</dbReference>
<feature type="domain" description="AB hydrolase-1" evidence="1">
    <location>
        <begin position="40"/>
        <end position="312"/>
    </location>
</feature>
<dbReference type="Proteomes" id="UP001215280">
    <property type="component" value="Unassembled WGS sequence"/>
</dbReference>
<dbReference type="Pfam" id="PF12697">
    <property type="entry name" value="Abhydrolase_6"/>
    <property type="match status" value="1"/>
</dbReference>
<dbReference type="InterPro" id="IPR000073">
    <property type="entry name" value="AB_hydrolase_1"/>
</dbReference>
<sequence>MLTSKALFSYHTSRNFLCFATKWTFDNDPLAALDRSSVCLVLLSGVGLTSDIWTPIVERLHHIQLQRRPFLESIWAVDRPSHGDSGVLNESALIGCQGLSPCAEYAAAFSAFLASPLLSSKERANLVVVSHSAGVAAPVYAYSECQLDPPIRSLVLIEPTVFDSSDTGIFEQWIRRTEKFIKNQKTAWTTIDEAMSTNKIWQKFHPEVRTIIANTFFRHTRGSDFSTKTSIAQEVSAFKEVALGVDIGQRLGSIIPKIPTHIIYGSRRDYWPKALDEAFFRLIHNHQHNFASVTPIAGESHFAPQEAPAQVATSIYKAVVATALQESRPVSRL</sequence>
<dbReference type="InterPro" id="IPR029058">
    <property type="entry name" value="AB_hydrolase_fold"/>
</dbReference>
<keyword evidence="3" id="KW-1185">Reference proteome</keyword>
<keyword evidence="2" id="KW-0378">Hydrolase</keyword>
<evidence type="ECO:0000313" key="3">
    <source>
        <dbReference type="Proteomes" id="UP001215280"/>
    </source>
</evidence>
<evidence type="ECO:0000313" key="2">
    <source>
        <dbReference type="EMBL" id="KAJ7767961.1"/>
    </source>
</evidence>
<protein>
    <submittedName>
        <fullName evidence="2">Alpha/beta hydrolase fold-1</fullName>
    </submittedName>
</protein>
<dbReference type="Gene3D" id="3.40.50.1820">
    <property type="entry name" value="alpha/beta hydrolase"/>
    <property type="match status" value="1"/>
</dbReference>
<proteinExistence type="predicted"/>
<gene>
    <name evidence="2" type="ORF">DFH07DRAFT_954860</name>
</gene>
<accession>A0AAD7JRG3</accession>
<dbReference type="GO" id="GO:0016787">
    <property type="term" value="F:hydrolase activity"/>
    <property type="evidence" value="ECO:0007669"/>
    <property type="project" value="UniProtKB-KW"/>
</dbReference>
<name>A0AAD7JRG3_9AGAR</name>
<organism evidence="2 3">
    <name type="scientific">Mycena maculata</name>
    <dbReference type="NCBI Taxonomy" id="230809"/>
    <lineage>
        <taxon>Eukaryota</taxon>
        <taxon>Fungi</taxon>
        <taxon>Dikarya</taxon>
        <taxon>Basidiomycota</taxon>
        <taxon>Agaricomycotina</taxon>
        <taxon>Agaricomycetes</taxon>
        <taxon>Agaricomycetidae</taxon>
        <taxon>Agaricales</taxon>
        <taxon>Marasmiineae</taxon>
        <taxon>Mycenaceae</taxon>
        <taxon>Mycena</taxon>
    </lineage>
</organism>
<comment type="caution">
    <text evidence="2">The sequence shown here is derived from an EMBL/GenBank/DDBJ whole genome shotgun (WGS) entry which is preliminary data.</text>
</comment>